<dbReference type="PANTHER" id="PTHR38480:SF1">
    <property type="entry name" value="SLR0254 PROTEIN"/>
    <property type="match status" value="1"/>
</dbReference>
<evidence type="ECO:0000256" key="5">
    <source>
        <dbReference type="SAM" id="Phobius"/>
    </source>
</evidence>
<comment type="caution">
    <text evidence="7">The sequence shown here is derived from an EMBL/GenBank/DDBJ whole genome shotgun (WGS) entry which is preliminary data.</text>
</comment>
<keyword evidence="8" id="KW-1185">Reference proteome</keyword>
<keyword evidence="2 5" id="KW-0812">Transmembrane</keyword>
<dbReference type="Proteomes" id="UP000030403">
    <property type="component" value="Unassembled WGS sequence"/>
</dbReference>
<dbReference type="GO" id="GO:0016020">
    <property type="term" value="C:membrane"/>
    <property type="evidence" value="ECO:0007669"/>
    <property type="project" value="UniProtKB-SubCell"/>
</dbReference>
<feature type="transmembrane region" description="Helical" evidence="5">
    <location>
        <begin position="63"/>
        <end position="85"/>
    </location>
</feature>
<keyword evidence="3 5" id="KW-1133">Transmembrane helix</keyword>
<keyword evidence="4 5" id="KW-0472">Membrane</keyword>
<evidence type="ECO:0000259" key="6">
    <source>
        <dbReference type="Pfam" id="PF06271"/>
    </source>
</evidence>
<evidence type="ECO:0000256" key="4">
    <source>
        <dbReference type="ARBA" id="ARBA00023136"/>
    </source>
</evidence>
<dbReference type="InterPro" id="IPR010432">
    <property type="entry name" value="RDD"/>
</dbReference>
<name>A0A0A5GBV0_9BACI</name>
<dbReference type="AlphaFoldDB" id="A0A0A5GBV0"/>
<evidence type="ECO:0000256" key="3">
    <source>
        <dbReference type="ARBA" id="ARBA00022989"/>
    </source>
</evidence>
<feature type="domain" description="RDD" evidence="6">
    <location>
        <begin position="21"/>
        <end position="154"/>
    </location>
</feature>
<evidence type="ECO:0000256" key="2">
    <source>
        <dbReference type="ARBA" id="ARBA00022692"/>
    </source>
</evidence>
<evidence type="ECO:0000313" key="7">
    <source>
        <dbReference type="EMBL" id="KGX90661.1"/>
    </source>
</evidence>
<feature type="transmembrane region" description="Helical" evidence="5">
    <location>
        <begin position="32"/>
        <end position="51"/>
    </location>
</feature>
<dbReference type="PANTHER" id="PTHR38480">
    <property type="entry name" value="SLR0254 PROTEIN"/>
    <property type="match status" value="1"/>
</dbReference>
<reference evidence="7 8" key="1">
    <citation type="submission" date="2013-08" db="EMBL/GenBank/DDBJ databases">
        <authorList>
            <person name="Huang J."/>
            <person name="Wang G."/>
        </authorList>
    </citation>
    <scope>NUCLEOTIDE SEQUENCE [LARGE SCALE GENOMIC DNA]</scope>
    <source>
        <strain evidence="7 8">BH030004</strain>
    </source>
</reference>
<organism evidence="7 8">
    <name type="scientific">Pontibacillus marinus BH030004 = DSM 16465</name>
    <dbReference type="NCBI Taxonomy" id="1385511"/>
    <lineage>
        <taxon>Bacteria</taxon>
        <taxon>Bacillati</taxon>
        <taxon>Bacillota</taxon>
        <taxon>Bacilli</taxon>
        <taxon>Bacillales</taxon>
        <taxon>Bacillaceae</taxon>
        <taxon>Pontibacillus</taxon>
    </lineage>
</organism>
<sequence>MICMEQVNVKTPEHVSLQYKLAGLGSRSSAQIIDFLIVTVIYVGLFLILYLAEDVFFNSFFAFSSYVTAIVIMLLFFIFWGYFFLFELFMGGQTPGKKLLGIRVIQENGQSATALALLIRNLIRIIDFLPVYYFIGILMIFLHPKHKRLGDIVGGTLVVHERGKKKKKKRSPVEQEIEKRGVTKEDLEVDDWTLQQMTPRDWELMKTYADRITKVKGHERKELTKDVAAILMPKVGLALEGKGSDKLEDELLALYLQMRDEWEIQL</sequence>
<feature type="transmembrane region" description="Helical" evidence="5">
    <location>
        <begin position="122"/>
        <end position="142"/>
    </location>
</feature>
<gene>
    <name evidence="7" type="ORF">N783_20085</name>
</gene>
<evidence type="ECO:0000256" key="1">
    <source>
        <dbReference type="ARBA" id="ARBA00004141"/>
    </source>
</evidence>
<evidence type="ECO:0000313" key="8">
    <source>
        <dbReference type="Proteomes" id="UP000030403"/>
    </source>
</evidence>
<dbReference type="eggNOG" id="COG1714">
    <property type="taxonomic scope" value="Bacteria"/>
</dbReference>
<proteinExistence type="predicted"/>
<accession>A0A0A5GBV0</accession>
<dbReference type="Pfam" id="PF06271">
    <property type="entry name" value="RDD"/>
    <property type="match status" value="1"/>
</dbReference>
<dbReference type="EMBL" id="AVPF01000006">
    <property type="protein sequence ID" value="KGX90661.1"/>
    <property type="molecule type" value="Genomic_DNA"/>
</dbReference>
<comment type="subcellular location">
    <subcellularLocation>
        <location evidence="1">Membrane</location>
        <topology evidence="1">Multi-pass membrane protein</topology>
    </subcellularLocation>
</comment>
<dbReference type="STRING" id="1385511.GCA_000425225_01488"/>
<protein>
    <recommendedName>
        <fullName evidence="6">RDD domain-containing protein</fullName>
    </recommendedName>
</protein>